<evidence type="ECO:0000313" key="2">
    <source>
        <dbReference type="EMBL" id="MBP2477924.1"/>
    </source>
</evidence>
<name>A0ABS5AP05_9PSEU</name>
<dbReference type="CDD" id="cd04301">
    <property type="entry name" value="NAT_SF"/>
    <property type="match status" value="1"/>
</dbReference>
<gene>
    <name evidence="2" type="ORF">JOF53_006796</name>
</gene>
<dbReference type="Pfam" id="PF13508">
    <property type="entry name" value="Acetyltransf_7"/>
    <property type="match status" value="1"/>
</dbReference>
<dbReference type="EMBL" id="JAGIOO010000001">
    <property type="protein sequence ID" value="MBP2477924.1"/>
    <property type="molecule type" value="Genomic_DNA"/>
</dbReference>
<dbReference type="Gene3D" id="3.40.630.30">
    <property type="match status" value="1"/>
</dbReference>
<dbReference type="PROSITE" id="PS51186">
    <property type="entry name" value="GNAT"/>
    <property type="match status" value="1"/>
</dbReference>
<dbReference type="InterPro" id="IPR016181">
    <property type="entry name" value="Acyl_CoA_acyltransferase"/>
</dbReference>
<keyword evidence="3" id="KW-1185">Reference proteome</keyword>
<feature type="domain" description="N-acetyltransferase" evidence="1">
    <location>
        <begin position="148"/>
        <end position="310"/>
    </location>
</feature>
<proteinExistence type="predicted"/>
<protein>
    <submittedName>
        <fullName evidence="2">GNAT superfamily N-acetyltransferase</fullName>
    </submittedName>
</protein>
<evidence type="ECO:0000259" key="1">
    <source>
        <dbReference type="PROSITE" id="PS51186"/>
    </source>
</evidence>
<dbReference type="InterPro" id="IPR000182">
    <property type="entry name" value="GNAT_dom"/>
</dbReference>
<dbReference type="SUPFAM" id="SSF55729">
    <property type="entry name" value="Acyl-CoA N-acyltransferases (Nat)"/>
    <property type="match status" value="1"/>
</dbReference>
<comment type="caution">
    <text evidence="2">The sequence shown here is derived from an EMBL/GenBank/DDBJ whole genome shotgun (WGS) entry which is preliminary data.</text>
</comment>
<dbReference type="Proteomes" id="UP001519363">
    <property type="component" value="Unassembled WGS sequence"/>
</dbReference>
<sequence>MTLVGDLLAAQTAHFAGLDPLLPPVAGVARGEPVTAAMPGGGQVAGVLNFVEHPEGSANRLWSAARVWELVPVLGGSGAPGMDALLRAWQHRMGGPADFDPDSACVLNWPSRDVAATRVLLDHGLVPLSVLAVRQRLDGLAPPPPGPLSVRRARAADLDSLVELAMLELAYSARVGSAVVRSNAVPVKREALAGRLRAGDPVWLAEHDGVTLGMAECGWTEAGPHTAAGSRLPEGRWGYVNCVSVLPGARGAGVGQLLMASAHAEFAREGAAGGYLYFNPPNPLSSVFWARQGYRPLWTMWEVRPAGALR</sequence>
<accession>A0ABS5AP05</accession>
<reference evidence="2 3" key="1">
    <citation type="submission" date="2021-03" db="EMBL/GenBank/DDBJ databases">
        <title>Sequencing the genomes of 1000 actinobacteria strains.</title>
        <authorList>
            <person name="Klenk H.-P."/>
        </authorList>
    </citation>
    <scope>NUCLEOTIDE SEQUENCE [LARGE SCALE GENOMIC DNA]</scope>
    <source>
        <strain evidence="2 3">DSM 44580</strain>
    </source>
</reference>
<organism evidence="2 3">
    <name type="scientific">Crossiella equi</name>
    <dbReference type="NCBI Taxonomy" id="130796"/>
    <lineage>
        <taxon>Bacteria</taxon>
        <taxon>Bacillati</taxon>
        <taxon>Actinomycetota</taxon>
        <taxon>Actinomycetes</taxon>
        <taxon>Pseudonocardiales</taxon>
        <taxon>Pseudonocardiaceae</taxon>
        <taxon>Crossiella</taxon>
    </lineage>
</organism>
<dbReference type="RefSeq" id="WP_086789026.1">
    <property type="nucleotide sequence ID" value="NZ_JAGIOO010000001.1"/>
</dbReference>
<evidence type="ECO:0000313" key="3">
    <source>
        <dbReference type="Proteomes" id="UP001519363"/>
    </source>
</evidence>